<keyword evidence="3" id="KW-1185">Reference proteome</keyword>
<dbReference type="EMBL" id="WMJY01000021">
    <property type="protein sequence ID" value="MTH30237.1"/>
    <property type="molecule type" value="Genomic_DNA"/>
</dbReference>
<proteinExistence type="predicted"/>
<accession>A0A7K1GMX5</accession>
<evidence type="ECO:0000313" key="2">
    <source>
        <dbReference type="EMBL" id="MTH30237.1"/>
    </source>
</evidence>
<name>A0A7K1GMX5_9FLAO</name>
<protein>
    <recommendedName>
        <fullName evidence="4">DUF3887 domain-containing protein</fullName>
    </recommendedName>
</protein>
<dbReference type="AlphaFoldDB" id="A0A7K1GMX5"/>
<comment type="caution">
    <text evidence="2">The sequence shown here is derived from an EMBL/GenBank/DDBJ whole genome shotgun (WGS) entry which is preliminary data.</text>
</comment>
<organism evidence="2 3">
    <name type="scientific">Myroides pelagicus</name>
    <dbReference type="NCBI Taxonomy" id="270914"/>
    <lineage>
        <taxon>Bacteria</taxon>
        <taxon>Pseudomonadati</taxon>
        <taxon>Bacteroidota</taxon>
        <taxon>Flavobacteriia</taxon>
        <taxon>Flavobacteriales</taxon>
        <taxon>Flavobacteriaceae</taxon>
        <taxon>Myroides</taxon>
    </lineage>
</organism>
<evidence type="ECO:0000256" key="1">
    <source>
        <dbReference type="SAM" id="SignalP"/>
    </source>
</evidence>
<evidence type="ECO:0008006" key="4">
    <source>
        <dbReference type="Google" id="ProtNLM"/>
    </source>
</evidence>
<gene>
    <name evidence="2" type="ORF">GJV77_10045</name>
</gene>
<dbReference type="PROSITE" id="PS51257">
    <property type="entry name" value="PROKAR_LIPOPROTEIN"/>
    <property type="match status" value="1"/>
</dbReference>
<dbReference type="RefSeq" id="WP_155036222.1">
    <property type="nucleotide sequence ID" value="NZ_JAYMMG010000032.1"/>
</dbReference>
<sequence>MRKIFTILLMALAFVACKDTKQSKSLGDQRAGESVIGYYYSFVMSQQFDSIANYVDDDSFTDQQVADLLKVIKERKDSLGTVQSFKMTDWKLTEQNKKEKTKDFYFDYEVTYANKTTKERVFLERDGKELKISKIEFDVQ</sequence>
<feature type="signal peptide" evidence="1">
    <location>
        <begin position="1"/>
        <end position="18"/>
    </location>
</feature>
<reference evidence="2 3" key="1">
    <citation type="journal article" date="2006" name="Int. J. Syst. Evol. Microbiol.">
        <title>Myroides pelagicus sp. nov., isolated from seawater in Thailand.</title>
        <authorList>
            <person name="Yoon J."/>
            <person name="Maneerat S."/>
            <person name="Kawai F."/>
            <person name="Yokota A."/>
        </authorList>
    </citation>
    <scope>NUCLEOTIDE SEQUENCE [LARGE SCALE GENOMIC DNA]</scope>
    <source>
        <strain evidence="2 3">SM1T</strain>
    </source>
</reference>
<dbReference type="OrthoDB" id="1448372at2"/>
<dbReference type="Proteomes" id="UP000488936">
    <property type="component" value="Unassembled WGS sequence"/>
</dbReference>
<keyword evidence="1" id="KW-0732">Signal</keyword>
<evidence type="ECO:0000313" key="3">
    <source>
        <dbReference type="Proteomes" id="UP000488936"/>
    </source>
</evidence>
<feature type="chain" id="PRO_5029783993" description="DUF3887 domain-containing protein" evidence="1">
    <location>
        <begin position="19"/>
        <end position="140"/>
    </location>
</feature>